<protein>
    <submittedName>
        <fullName evidence="5">PRMT5 arginine-N-methyltransferase</fullName>
    </submittedName>
</protein>
<evidence type="ECO:0000256" key="2">
    <source>
        <dbReference type="ARBA" id="ARBA00022679"/>
    </source>
</evidence>
<dbReference type="Pfam" id="PF22528">
    <property type="entry name" value="PRMT_C"/>
    <property type="match status" value="1"/>
</dbReference>
<dbReference type="GO" id="GO:0042054">
    <property type="term" value="F:histone methyltransferase activity"/>
    <property type="evidence" value="ECO:0007669"/>
    <property type="project" value="TreeGrafter"/>
</dbReference>
<dbReference type="STRING" id="91360.SAMN05660330_04203"/>
<dbReference type="PANTHER" id="PTHR11006:SF68">
    <property type="entry name" value="PROTEIN ARGININE N-METHYLTRANSFERASE PRMT10"/>
    <property type="match status" value="1"/>
</dbReference>
<evidence type="ECO:0000259" key="4">
    <source>
        <dbReference type="Pfam" id="PF22528"/>
    </source>
</evidence>
<accession>A0A1H0VSB4</accession>
<feature type="domain" description="Protein arginine N-methyltransferase" evidence="4">
    <location>
        <begin position="248"/>
        <end position="332"/>
    </location>
</feature>
<dbReference type="GO" id="GO:0032259">
    <property type="term" value="P:methylation"/>
    <property type="evidence" value="ECO:0007669"/>
    <property type="project" value="UniProtKB-KW"/>
</dbReference>
<dbReference type="InterPro" id="IPR025799">
    <property type="entry name" value="Arg_MeTrfase"/>
</dbReference>
<dbReference type="PROSITE" id="PS51678">
    <property type="entry name" value="SAM_MT_PRMT"/>
    <property type="match status" value="1"/>
</dbReference>
<reference evidence="5 6" key="1">
    <citation type="submission" date="2016-10" db="EMBL/GenBank/DDBJ databases">
        <authorList>
            <person name="de Groot N.N."/>
        </authorList>
    </citation>
    <scope>NUCLEOTIDE SEQUENCE [LARGE SCALE GENOMIC DNA]</scope>
    <source>
        <strain evidence="5 6">DSM 12130</strain>
    </source>
</reference>
<dbReference type="SUPFAM" id="SSF53335">
    <property type="entry name" value="S-adenosyl-L-methionine-dependent methyltransferases"/>
    <property type="match status" value="1"/>
</dbReference>
<keyword evidence="3" id="KW-0949">S-adenosyl-L-methionine</keyword>
<name>A0A1H0VSB4_9BACT</name>
<dbReference type="OrthoDB" id="5383291at2"/>
<keyword evidence="1 5" id="KW-0489">Methyltransferase</keyword>
<gene>
    <name evidence="5" type="ORF">SAMN05660330_04203</name>
</gene>
<evidence type="ECO:0000256" key="1">
    <source>
        <dbReference type="ARBA" id="ARBA00022603"/>
    </source>
</evidence>
<evidence type="ECO:0000256" key="3">
    <source>
        <dbReference type="ARBA" id="ARBA00022691"/>
    </source>
</evidence>
<dbReference type="EMBL" id="FNJI01000061">
    <property type="protein sequence ID" value="SDP81065.1"/>
    <property type="molecule type" value="Genomic_DNA"/>
</dbReference>
<dbReference type="GO" id="GO:0016274">
    <property type="term" value="F:protein-arginine N-methyltransferase activity"/>
    <property type="evidence" value="ECO:0007669"/>
    <property type="project" value="InterPro"/>
</dbReference>
<organism evidence="5 6">
    <name type="scientific">Desulforhopalus singaporensis</name>
    <dbReference type="NCBI Taxonomy" id="91360"/>
    <lineage>
        <taxon>Bacteria</taxon>
        <taxon>Pseudomonadati</taxon>
        <taxon>Thermodesulfobacteriota</taxon>
        <taxon>Desulfobulbia</taxon>
        <taxon>Desulfobulbales</taxon>
        <taxon>Desulfocapsaceae</taxon>
        <taxon>Desulforhopalus</taxon>
    </lineage>
</organism>
<sequence>MNKYIRANDVSLIFGSNSVFYHSPYRYIRKSFDPLSAAIVAFCSDARTLSEILSNFTDCNHKMITDLIYHEILIKANNTNYADSSYSSINAHRVMLSDLERMSKYQDAIYSTVKEGDVVIDAGSGTGILAILAAKAGAKKVFAIESTKIGKYIEKLAEANNVQNKIEAIIGDFSEVITKEKADIIVSEPLGSLVFREKIFPSLYKCIANNMKPEGIVIPNSYELFIGNLSTNTKIPIFPTVGKSINVDVTPLRDLYEKEAIIYRNEVAGNIVEFKSLGKFPITYDFVKNEKCFNVKFEMPIKGLCAWFDVQLSKNVNLSTSPFSNKTHWGQVFLPIEINEKEPNCNLVFTYSNQHLGLLELKVKTDKSNYKILI</sequence>
<dbReference type="Gene3D" id="2.70.160.11">
    <property type="entry name" value="Hnrnp arginine n-methyltransferase1"/>
    <property type="match status" value="1"/>
</dbReference>
<keyword evidence="6" id="KW-1185">Reference proteome</keyword>
<dbReference type="Gene3D" id="3.40.50.150">
    <property type="entry name" value="Vaccinia Virus protein VP39"/>
    <property type="match status" value="1"/>
</dbReference>
<dbReference type="PANTHER" id="PTHR11006">
    <property type="entry name" value="PROTEIN ARGININE N-METHYLTRANSFERASE"/>
    <property type="match status" value="1"/>
</dbReference>
<dbReference type="Pfam" id="PF06325">
    <property type="entry name" value="PrmA"/>
    <property type="match status" value="1"/>
</dbReference>
<dbReference type="AlphaFoldDB" id="A0A1H0VSB4"/>
<evidence type="ECO:0000313" key="5">
    <source>
        <dbReference type="EMBL" id="SDP81065.1"/>
    </source>
</evidence>
<proteinExistence type="predicted"/>
<keyword evidence="2 5" id="KW-0808">Transferase</keyword>
<dbReference type="Proteomes" id="UP000199073">
    <property type="component" value="Unassembled WGS sequence"/>
</dbReference>
<dbReference type="RefSeq" id="WP_092226058.1">
    <property type="nucleotide sequence ID" value="NZ_FNJI01000061.1"/>
</dbReference>
<dbReference type="InterPro" id="IPR055135">
    <property type="entry name" value="PRMT_dom"/>
</dbReference>
<evidence type="ECO:0000313" key="6">
    <source>
        <dbReference type="Proteomes" id="UP000199073"/>
    </source>
</evidence>
<dbReference type="InterPro" id="IPR029063">
    <property type="entry name" value="SAM-dependent_MTases_sf"/>
</dbReference>
<dbReference type="CDD" id="cd02440">
    <property type="entry name" value="AdoMet_MTases"/>
    <property type="match status" value="1"/>
</dbReference>